<dbReference type="InterPro" id="IPR021823">
    <property type="entry name" value="DUF3408"/>
</dbReference>
<feature type="compositionally biased region" description="Pro residues" evidence="1">
    <location>
        <begin position="26"/>
        <end position="38"/>
    </location>
</feature>
<dbReference type="Proteomes" id="UP000632273">
    <property type="component" value="Unassembled WGS sequence"/>
</dbReference>
<reference evidence="3" key="1">
    <citation type="journal article" date="2019" name="Int. J. Syst. Evol. Microbiol.">
        <title>The Global Catalogue of Microorganisms (GCM) 10K type strain sequencing project: providing services to taxonomists for standard genome sequencing and annotation.</title>
        <authorList>
            <consortium name="The Broad Institute Genomics Platform"/>
            <consortium name="The Broad Institute Genome Sequencing Center for Infectious Disease"/>
            <person name="Wu L."/>
            <person name="Ma J."/>
        </authorList>
    </citation>
    <scope>NUCLEOTIDE SEQUENCE [LARGE SCALE GENOMIC DNA]</scope>
    <source>
        <strain evidence="3">CGMCC 1.15197</strain>
    </source>
</reference>
<evidence type="ECO:0000313" key="2">
    <source>
        <dbReference type="EMBL" id="GGF27220.1"/>
    </source>
</evidence>
<evidence type="ECO:0000313" key="3">
    <source>
        <dbReference type="Proteomes" id="UP000632273"/>
    </source>
</evidence>
<organism evidence="2 3">
    <name type="scientific">Hymenobacter cavernae</name>
    <dbReference type="NCBI Taxonomy" id="2044852"/>
    <lineage>
        <taxon>Bacteria</taxon>
        <taxon>Pseudomonadati</taxon>
        <taxon>Bacteroidota</taxon>
        <taxon>Cytophagia</taxon>
        <taxon>Cytophagales</taxon>
        <taxon>Hymenobacteraceae</taxon>
        <taxon>Hymenobacter</taxon>
    </lineage>
</organism>
<feature type="region of interest" description="Disordered" evidence="1">
    <location>
        <begin position="1"/>
        <end position="87"/>
    </location>
</feature>
<feature type="compositionally biased region" description="Low complexity" evidence="1">
    <location>
        <begin position="39"/>
        <end position="54"/>
    </location>
</feature>
<feature type="compositionally biased region" description="Pro residues" evidence="1">
    <location>
        <begin position="55"/>
        <end position="65"/>
    </location>
</feature>
<dbReference type="Pfam" id="PF11888">
    <property type="entry name" value="DUF3408"/>
    <property type="match status" value="1"/>
</dbReference>
<accession>A0ABQ1UWT6</accession>
<keyword evidence="3" id="KW-1185">Reference proteome</keyword>
<feature type="compositionally biased region" description="Polar residues" evidence="1">
    <location>
        <begin position="1"/>
        <end position="18"/>
    </location>
</feature>
<proteinExistence type="predicted"/>
<sequence>MATNKNASTDVTDFVSSFQRKRHAAPDPPEPAQAPAPEPEAITAPEAATQVPSESPVPLPMPPAEAPVESQKQKGKKKQSSSVQGVNSTYADTFLKPVVSKKNKAIYVDQTSHNALSVLSQAADIGLADIIINVLNHHFETYGPDIRTFLNEMEKRRKGNLPY</sequence>
<comment type="caution">
    <text evidence="2">The sequence shown here is derived from an EMBL/GenBank/DDBJ whole genome shotgun (WGS) entry which is preliminary data.</text>
</comment>
<name>A0ABQ1UWT6_9BACT</name>
<dbReference type="EMBL" id="BMHT01000011">
    <property type="protein sequence ID" value="GGF27220.1"/>
    <property type="molecule type" value="Genomic_DNA"/>
</dbReference>
<dbReference type="RefSeq" id="WP_188816214.1">
    <property type="nucleotide sequence ID" value="NZ_BMHT01000011.1"/>
</dbReference>
<evidence type="ECO:0000256" key="1">
    <source>
        <dbReference type="SAM" id="MobiDB-lite"/>
    </source>
</evidence>
<protein>
    <recommendedName>
        <fullName evidence="4">DUF3408 domain-containing protein</fullName>
    </recommendedName>
</protein>
<evidence type="ECO:0008006" key="4">
    <source>
        <dbReference type="Google" id="ProtNLM"/>
    </source>
</evidence>
<gene>
    <name evidence="2" type="ORF">GCM10011383_43570</name>
</gene>